<keyword evidence="4" id="KW-0732">Signal</keyword>
<dbReference type="PANTHER" id="PTHR13598:SF1">
    <property type="entry name" value="AT07567P-RELATED"/>
    <property type="match status" value="1"/>
</dbReference>
<dbReference type="WBParaSite" id="OFLC_0000943101-mRNA-1">
    <property type="protein sequence ID" value="OFLC_0000943101-mRNA-1"/>
    <property type="gene ID" value="OFLC_0000943101"/>
</dbReference>
<dbReference type="GO" id="GO:0005637">
    <property type="term" value="C:nuclear inner membrane"/>
    <property type="evidence" value="ECO:0007669"/>
    <property type="project" value="UniProtKB-SubCell"/>
</dbReference>
<organism evidence="11">
    <name type="scientific">Onchocerca flexuosa</name>
    <dbReference type="NCBI Taxonomy" id="387005"/>
    <lineage>
        <taxon>Eukaryota</taxon>
        <taxon>Metazoa</taxon>
        <taxon>Ecdysozoa</taxon>
        <taxon>Nematoda</taxon>
        <taxon>Chromadorea</taxon>
        <taxon>Rhabditida</taxon>
        <taxon>Spirurina</taxon>
        <taxon>Spiruromorpha</taxon>
        <taxon>Filarioidea</taxon>
        <taxon>Onchocercidae</taxon>
        <taxon>Onchocerca</taxon>
    </lineage>
</organism>
<protein>
    <submittedName>
        <fullName evidence="11">Nucleoporin NDC1</fullName>
    </submittedName>
</protein>
<evidence type="ECO:0000256" key="1">
    <source>
        <dbReference type="ARBA" id="ARBA00004575"/>
    </source>
</evidence>
<keyword evidence="6 8" id="KW-0472">Membrane</keyword>
<dbReference type="EMBL" id="UZAJ01011540">
    <property type="protein sequence ID" value="VDO60522.1"/>
    <property type="molecule type" value="Genomic_DNA"/>
</dbReference>
<evidence type="ECO:0000256" key="7">
    <source>
        <dbReference type="ARBA" id="ARBA00023242"/>
    </source>
</evidence>
<proteinExistence type="inferred from homology"/>
<evidence type="ECO:0000256" key="4">
    <source>
        <dbReference type="ARBA" id="ARBA00022729"/>
    </source>
</evidence>
<keyword evidence="10" id="KW-1185">Reference proteome</keyword>
<evidence type="ECO:0000256" key="6">
    <source>
        <dbReference type="ARBA" id="ARBA00023136"/>
    </source>
</evidence>
<evidence type="ECO:0000256" key="3">
    <source>
        <dbReference type="ARBA" id="ARBA00022692"/>
    </source>
</evidence>
<dbReference type="STRING" id="387005.A0A183HPM0"/>
<gene>
    <name evidence="9" type="ORF">OFLC_LOCUS9431</name>
</gene>
<keyword evidence="5 8" id="KW-1133">Transmembrane helix</keyword>
<comment type="similarity">
    <text evidence="2">Belongs to the NEMP family.</text>
</comment>
<name>A0A183HPM0_9BILA</name>
<dbReference type="AlphaFoldDB" id="A0A183HPM0"/>
<evidence type="ECO:0000256" key="2">
    <source>
        <dbReference type="ARBA" id="ARBA00005748"/>
    </source>
</evidence>
<dbReference type="Proteomes" id="UP000267606">
    <property type="component" value="Unassembled WGS sequence"/>
</dbReference>
<sequence>MFSGWSVSFFFIYVLWKNLASLILLYQKFVAAYFATVILISFAVCYRYGPPTDIRSYNLAQWTLQLIALVLIYFSCQITDISIGVIALLLLWAVSKNWLINIATKFMSIFNVVWHFLFPQYQRLLTMEEYQKQGEEETRKALEELRQYCRSPKADVWKITSSVSDPKRSVNFCCNLMIFLNY</sequence>
<keyword evidence="3 8" id="KW-0812">Transmembrane</keyword>
<feature type="transmembrane region" description="Helical" evidence="8">
    <location>
        <begin position="32"/>
        <end position="49"/>
    </location>
</feature>
<evidence type="ECO:0000313" key="9">
    <source>
        <dbReference type="EMBL" id="VDO60522.1"/>
    </source>
</evidence>
<evidence type="ECO:0000256" key="8">
    <source>
        <dbReference type="SAM" id="Phobius"/>
    </source>
</evidence>
<feature type="transmembrane region" description="Helical" evidence="8">
    <location>
        <begin position="98"/>
        <end position="118"/>
    </location>
</feature>
<evidence type="ECO:0000313" key="10">
    <source>
        <dbReference type="Proteomes" id="UP000267606"/>
    </source>
</evidence>
<evidence type="ECO:0000313" key="11">
    <source>
        <dbReference type="WBParaSite" id="OFLC_0000943101-mRNA-1"/>
    </source>
</evidence>
<reference evidence="11" key="1">
    <citation type="submission" date="2016-06" db="UniProtKB">
        <authorList>
            <consortium name="WormBaseParasite"/>
        </authorList>
    </citation>
    <scope>IDENTIFICATION</scope>
</reference>
<dbReference type="PANTHER" id="PTHR13598">
    <property type="entry name" value="AT07567P-RELATED"/>
    <property type="match status" value="1"/>
</dbReference>
<dbReference type="InterPro" id="IPR019358">
    <property type="entry name" value="NEMP_fam"/>
</dbReference>
<dbReference type="Pfam" id="PF10225">
    <property type="entry name" value="NEMP"/>
    <property type="match status" value="1"/>
</dbReference>
<reference evidence="9 10" key="2">
    <citation type="submission" date="2018-11" db="EMBL/GenBank/DDBJ databases">
        <authorList>
            <consortium name="Pathogen Informatics"/>
        </authorList>
    </citation>
    <scope>NUCLEOTIDE SEQUENCE [LARGE SCALE GENOMIC DNA]</scope>
</reference>
<feature type="transmembrane region" description="Helical" evidence="8">
    <location>
        <begin position="70"/>
        <end position="92"/>
    </location>
</feature>
<accession>A0A183HPM0</accession>
<evidence type="ECO:0000256" key="5">
    <source>
        <dbReference type="ARBA" id="ARBA00022989"/>
    </source>
</evidence>
<keyword evidence="7" id="KW-0539">Nucleus</keyword>
<comment type="subcellular location">
    <subcellularLocation>
        <location evidence="1">Nucleus inner membrane</location>
        <topology evidence="1">Multi-pass membrane protein</topology>
        <orientation evidence="1">Nucleoplasmic side</orientation>
    </subcellularLocation>
</comment>